<organism evidence="8 9">
    <name type="scientific">Fusarium oxysporum f. sp. conglutinans</name>
    <dbReference type="NCBI Taxonomy" id="100902"/>
    <lineage>
        <taxon>Eukaryota</taxon>
        <taxon>Fungi</taxon>
        <taxon>Dikarya</taxon>
        <taxon>Ascomycota</taxon>
        <taxon>Pezizomycotina</taxon>
        <taxon>Sordariomycetes</taxon>
        <taxon>Hypocreomycetidae</taxon>
        <taxon>Hypocreales</taxon>
        <taxon>Nectriaceae</taxon>
        <taxon>Fusarium</taxon>
        <taxon>Fusarium oxysporum species complex</taxon>
    </lineage>
</organism>
<dbReference type="Pfam" id="PF00270">
    <property type="entry name" value="DEAD"/>
    <property type="match status" value="1"/>
</dbReference>
<feature type="region of interest" description="Disordered" evidence="5">
    <location>
        <begin position="1029"/>
        <end position="1059"/>
    </location>
</feature>
<dbReference type="InterPro" id="IPR027417">
    <property type="entry name" value="P-loop_NTPase"/>
</dbReference>
<keyword evidence="2" id="KW-0378">Hydrolase</keyword>
<evidence type="ECO:0000256" key="5">
    <source>
        <dbReference type="SAM" id="MobiDB-lite"/>
    </source>
</evidence>
<dbReference type="InterPro" id="IPR014001">
    <property type="entry name" value="Helicase_ATP-bd"/>
</dbReference>
<dbReference type="PANTHER" id="PTHR44533">
    <property type="entry name" value="DEAD/H RNA HELICASE, PUTATIVE-RELATED"/>
    <property type="match status" value="1"/>
</dbReference>
<feature type="domain" description="Helicase C-terminal" evidence="7">
    <location>
        <begin position="519"/>
        <end position="670"/>
    </location>
</feature>
<comment type="caution">
    <text evidence="8">The sequence shown here is derived from an EMBL/GenBank/DDBJ whole genome shotgun (WGS) entry which is preliminary data.</text>
</comment>
<dbReference type="PROSITE" id="PS51192">
    <property type="entry name" value="HELICASE_ATP_BIND_1"/>
    <property type="match status" value="1"/>
</dbReference>
<dbReference type="Pfam" id="PF26076">
    <property type="entry name" value="WHD_DDX60"/>
    <property type="match status" value="1"/>
</dbReference>
<proteinExistence type="predicted"/>
<reference evidence="8 9" key="1">
    <citation type="journal article" date="2020" name="bioRxiv">
        <title>A chromosome-scale genome assembly for the Fusarium oxysporum strain Fo5176 to establish a model Arabidopsis-fungal pathosystem.</title>
        <authorList>
            <person name="Fokkens L."/>
            <person name="Guo L."/>
            <person name="Dora S."/>
            <person name="Wang B."/>
            <person name="Ye K."/>
            <person name="Sanchez-Rodriguez C."/>
            <person name="Croll D."/>
        </authorList>
    </citation>
    <scope>NUCLEOTIDE SEQUENCE [LARGE SCALE GENOMIC DNA]</scope>
    <source>
        <strain evidence="8 9">Fo5176</strain>
    </source>
</reference>
<dbReference type="PANTHER" id="PTHR44533:SF4">
    <property type="entry name" value="DEAD_H RNA HELICASE, PUTATIVE-RELATED"/>
    <property type="match status" value="1"/>
</dbReference>
<gene>
    <name evidence="8" type="ORF">HZS61_006376</name>
</gene>
<dbReference type="GO" id="GO:0003676">
    <property type="term" value="F:nucleic acid binding"/>
    <property type="evidence" value="ECO:0007669"/>
    <property type="project" value="InterPro"/>
</dbReference>
<dbReference type="InterPro" id="IPR011545">
    <property type="entry name" value="DEAD/DEAH_box_helicase_dom"/>
</dbReference>
<evidence type="ECO:0000259" key="6">
    <source>
        <dbReference type="PROSITE" id="PS51192"/>
    </source>
</evidence>
<dbReference type="Proteomes" id="UP000593570">
    <property type="component" value="Unassembled WGS sequence"/>
</dbReference>
<accession>A0A8H6GAK1</accession>
<dbReference type="GO" id="GO:0016787">
    <property type="term" value="F:hydrolase activity"/>
    <property type="evidence" value="ECO:0007669"/>
    <property type="project" value="UniProtKB-KW"/>
</dbReference>
<evidence type="ECO:0000256" key="2">
    <source>
        <dbReference type="ARBA" id="ARBA00022801"/>
    </source>
</evidence>
<dbReference type="InterPro" id="IPR059032">
    <property type="entry name" value="WHD_DDX60"/>
</dbReference>
<dbReference type="EMBL" id="JACDXP010000016">
    <property type="protein sequence ID" value="KAF6514120.1"/>
    <property type="molecule type" value="Genomic_DNA"/>
</dbReference>
<dbReference type="GO" id="GO:0005737">
    <property type="term" value="C:cytoplasm"/>
    <property type="evidence" value="ECO:0007669"/>
    <property type="project" value="TreeGrafter"/>
</dbReference>
<keyword evidence="3" id="KW-0347">Helicase</keyword>
<evidence type="ECO:0000313" key="9">
    <source>
        <dbReference type="Proteomes" id="UP000593570"/>
    </source>
</evidence>
<dbReference type="AlphaFoldDB" id="A0A8H6GAK1"/>
<dbReference type="FunFam" id="3.40.50.300:FF:001039">
    <property type="entry name" value="ATP-dependent RNA helicase DDX60"/>
    <property type="match status" value="1"/>
</dbReference>
<evidence type="ECO:0000256" key="3">
    <source>
        <dbReference type="ARBA" id="ARBA00022806"/>
    </source>
</evidence>
<dbReference type="GO" id="GO:0004386">
    <property type="term" value="F:helicase activity"/>
    <property type="evidence" value="ECO:0007669"/>
    <property type="project" value="UniProtKB-KW"/>
</dbReference>
<dbReference type="Pfam" id="PF00271">
    <property type="entry name" value="Helicase_C"/>
    <property type="match status" value="1"/>
</dbReference>
<evidence type="ECO:0008006" key="10">
    <source>
        <dbReference type="Google" id="ProtNLM"/>
    </source>
</evidence>
<evidence type="ECO:0000256" key="1">
    <source>
        <dbReference type="ARBA" id="ARBA00022741"/>
    </source>
</evidence>
<name>A0A8H6GAK1_FUSOX</name>
<sequence>MVFGQRSMNGRTLFTALKPSETYQPPVPPPHTVPTVLSFNNPVLKEILEDVWVKEVPEDVDPAAELVFQDLRHWHSYKPLNTGARTTPDKVPVWLENSRRKRHQRQMADVILRFDSRPDARVPFEPDAWQRDILDSIDAEESLLVVAPTSAGKTFISFYAMKRVLEESDDGVLVYVAPTKALVNQIAAEIEARFSKRFRMQEGKSVWGIHTRDYRINNPTRCQILVTVPHMLQIMLLAPTNASSPTAWSRRVKRIIFDEVHCIGQAEDGVIWEQLLLLAPCPIIALSATVGNPDELKDWLAKSQAQKGFKMKMIVHEVRYSDLRKFIYEPPHAFIFKGLAKVPILPVPGLDEGDSVSPNFKNIAALDDVNLEARDCLTLWNNMQKTFPKDLLRNQSELDPVKVLPEVIEKTHIVEWEKQLKKKLKEAMEQPKSPFSVLQESIDPSVQADNAEAAFKGSDTTWKKKLRDFEQWQRQKGNNRESRVFKSSDSGERNLSKLEIARQEGSVEISPWESFDPKAPLDHFSFADSKMMQQRDLDNLVLRLNPKKVQPWLIDALRRGLGVHHAGMNLQYRRIVEMLFRKGYLRLVVATGTLALGINMPCKTVVFSGDSVFLSPQNYRQASGRAGRRGFDLLGNVVFNGINRDRVHEIMSSRLPALKGQFPISTTLVLRLFVLLSGTNSNEFAVNAVKALLSQTRLYLGGPDAEMSIKHHLRFSIEYLRRQNLLSVDGVPVHFAGLVGHLYFTENAVFAFHSLLRGGYFHKLCKDIDCACERVLREMMLVLSHLFNRIPIQQNAKLLEVVESSSSDIFLKRLPAAAEQLLVRHNRETLLTFKDYVYSYINAHLQDSPDRTLPLTRIPIGPEKGCRLTSDPPPVIRSPFAALSGFTDEFDSIKEMCSTVRDGVFLEESAIPYLPIWPNDTSVELNAYLYDFFKHGSLKVLVRDNLIKRSDVWFHLKDFSLVLKAIVTSLKGVLDSGGGFYMEDLDDDDNMSDTSEGDDEAVSKVVEVQKPAEGPDKIAQALAKNKVKAEVPDSWNDESDASSSESEESMPGSDLVGPSTAKEAVAIQSEFGNRCGLMQVLRAFELLEAEFADKFYKIGA</sequence>
<dbReference type="SUPFAM" id="SSF52540">
    <property type="entry name" value="P-loop containing nucleoside triphosphate hydrolases"/>
    <property type="match status" value="1"/>
</dbReference>
<dbReference type="InterPro" id="IPR001650">
    <property type="entry name" value="Helicase_C-like"/>
</dbReference>
<feature type="domain" description="Helicase ATP-binding" evidence="6">
    <location>
        <begin position="134"/>
        <end position="308"/>
    </location>
</feature>
<dbReference type="SMART" id="SM00490">
    <property type="entry name" value="HELICc"/>
    <property type="match status" value="1"/>
</dbReference>
<keyword evidence="1" id="KW-0547">Nucleotide-binding</keyword>
<dbReference type="Gene3D" id="3.40.50.300">
    <property type="entry name" value="P-loop containing nucleotide triphosphate hydrolases"/>
    <property type="match status" value="2"/>
</dbReference>
<dbReference type="PROSITE" id="PS51194">
    <property type="entry name" value="HELICASE_CTER"/>
    <property type="match status" value="1"/>
</dbReference>
<evidence type="ECO:0000313" key="8">
    <source>
        <dbReference type="EMBL" id="KAF6514120.1"/>
    </source>
</evidence>
<evidence type="ECO:0000256" key="4">
    <source>
        <dbReference type="ARBA" id="ARBA00022840"/>
    </source>
</evidence>
<dbReference type="GO" id="GO:0005524">
    <property type="term" value="F:ATP binding"/>
    <property type="evidence" value="ECO:0007669"/>
    <property type="project" value="UniProtKB-KW"/>
</dbReference>
<dbReference type="InterPro" id="IPR052431">
    <property type="entry name" value="SKI2_subfamily_helicases"/>
</dbReference>
<dbReference type="CDD" id="cd18025">
    <property type="entry name" value="DEXHc_DDX60"/>
    <property type="match status" value="1"/>
</dbReference>
<evidence type="ECO:0000259" key="7">
    <source>
        <dbReference type="PROSITE" id="PS51194"/>
    </source>
</evidence>
<feature type="compositionally biased region" description="Acidic residues" evidence="5">
    <location>
        <begin position="1035"/>
        <end position="1048"/>
    </location>
</feature>
<keyword evidence="4" id="KW-0067">ATP-binding</keyword>
<dbReference type="SMART" id="SM00487">
    <property type="entry name" value="DEXDc"/>
    <property type="match status" value="1"/>
</dbReference>
<protein>
    <recommendedName>
        <fullName evidence="10">Helicase</fullName>
    </recommendedName>
</protein>